<accession>C3Y5P7</accession>
<feature type="compositionally biased region" description="Basic and acidic residues" evidence="1">
    <location>
        <begin position="75"/>
        <end position="92"/>
    </location>
</feature>
<protein>
    <submittedName>
        <fullName evidence="2">Uncharacterized protein</fullName>
    </submittedName>
</protein>
<proteinExistence type="predicted"/>
<sequence>MSLIFTVSRASRRDGRSSLGRSTVLSRTLGPSGCGPVRATPRVRPVRLVRPADWTVSPWQVGMTSSARQGCPEASEVRDPPAESENRPDPPRVSDGYCGGFLCHPVGYGRVEVALCVRCNEMGSLQGKPKQISSQALMSENSELRISKRRLETEARTY</sequence>
<reference evidence="2" key="1">
    <citation type="journal article" date="2008" name="Nature">
        <title>The amphioxus genome and the evolution of the chordate karyotype.</title>
        <authorList>
            <consortium name="US DOE Joint Genome Institute (JGI-PGF)"/>
            <person name="Putnam N.H."/>
            <person name="Butts T."/>
            <person name="Ferrier D.E.K."/>
            <person name="Furlong R.F."/>
            <person name="Hellsten U."/>
            <person name="Kawashima T."/>
            <person name="Robinson-Rechavi M."/>
            <person name="Shoguchi E."/>
            <person name="Terry A."/>
            <person name="Yu J.-K."/>
            <person name="Benito-Gutierrez E.L."/>
            <person name="Dubchak I."/>
            <person name="Garcia-Fernandez J."/>
            <person name="Gibson-Brown J.J."/>
            <person name="Grigoriev I.V."/>
            <person name="Horton A.C."/>
            <person name="de Jong P.J."/>
            <person name="Jurka J."/>
            <person name="Kapitonov V.V."/>
            <person name="Kohara Y."/>
            <person name="Kuroki Y."/>
            <person name="Lindquist E."/>
            <person name="Lucas S."/>
            <person name="Osoegawa K."/>
            <person name="Pennacchio L.A."/>
            <person name="Salamov A.A."/>
            <person name="Satou Y."/>
            <person name="Sauka-Spengler T."/>
            <person name="Schmutz J."/>
            <person name="Shin-I T."/>
            <person name="Toyoda A."/>
            <person name="Bronner-Fraser M."/>
            <person name="Fujiyama A."/>
            <person name="Holland L.Z."/>
            <person name="Holland P.W.H."/>
            <person name="Satoh N."/>
            <person name="Rokhsar D.S."/>
        </authorList>
    </citation>
    <scope>NUCLEOTIDE SEQUENCE [LARGE SCALE GENOMIC DNA]</scope>
    <source>
        <strain evidence="2">S238N-H82</strain>
        <tissue evidence="2">Testes</tissue>
    </source>
</reference>
<evidence type="ECO:0000313" key="2">
    <source>
        <dbReference type="EMBL" id="EEN64294.1"/>
    </source>
</evidence>
<feature type="region of interest" description="Disordered" evidence="1">
    <location>
        <begin position="63"/>
        <end position="92"/>
    </location>
</feature>
<organism>
    <name type="scientific">Branchiostoma floridae</name>
    <name type="common">Florida lancelet</name>
    <name type="synonym">Amphioxus</name>
    <dbReference type="NCBI Taxonomy" id="7739"/>
    <lineage>
        <taxon>Eukaryota</taxon>
        <taxon>Metazoa</taxon>
        <taxon>Chordata</taxon>
        <taxon>Cephalochordata</taxon>
        <taxon>Leptocardii</taxon>
        <taxon>Amphioxiformes</taxon>
        <taxon>Branchiostomatidae</taxon>
        <taxon>Branchiostoma</taxon>
    </lineage>
</organism>
<dbReference type="AlphaFoldDB" id="C3Y5P7"/>
<feature type="region of interest" description="Disordered" evidence="1">
    <location>
        <begin position="15"/>
        <end position="37"/>
    </location>
</feature>
<evidence type="ECO:0000256" key="1">
    <source>
        <dbReference type="SAM" id="MobiDB-lite"/>
    </source>
</evidence>
<dbReference type="EMBL" id="GG666487">
    <property type="protein sequence ID" value="EEN64294.1"/>
    <property type="molecule type" value="Genomic_DNA"/>
</dbReference>
<dbReference type="InParanoid" id="C3Y5P7"/>
<gene>
    <name evidence="2" type="ORF">BRAFLDRAFT_87964</name>
</gene>
<name>C3Y5P7_BRAFL</name>